<comment type="caution">
    <text evidence="1">The sequence shown here is derived from an EMBL/GenBank/DDBJ whole genome shotgun (WGS) entry which is preliminary data.</text>
</comment>
<proteinExistence type="predicted"/>
<dbReference type="EMBL" id="PVZS01000053">
    <property type="protein sequence ID" value="PSC02510.1"/>
    <property type="molecule type" value="Genomic_DNA"/>
</dbReference>
<organism evidence="1 2">
    <name type="scientific">Alsobacter soli</name>
    <dbReference type="NCBI Taxonomy" id="2109933"/>
    <lineage>
        <taxon>Bacteria</taxon>
        <taxon>Pseudomonadati</taxon>
        <taxon>Pseudomonadota</taxon>
        <taxon>Alphaproteobacteria</taxon>
        <taxon>Hyphomicrobiales</taxon>
        <taxon>Alsobacteraceae</taxon>
        <taxon>Alsobacter</taxon>
    </lineage>
</organism>
<keyword evidence="2" id="KW-1185">Reference proteome</keyword>
<accession>A0A2T1HLI6</accession>
<dbReference type="Proteomes" id="UP000239772">
    <property type="component" value="Unassembled WGS sequence"/>
</dbReference>
<evidence type="ECO:0000313" key="1">
    <source>
        <dbReference type="EMBL" id="PSC02510.1"/>
    </source>
</evidence>
<sequence>MFLLSGIAMKTIVVIDGGHLRVLARQAGLIYDADLIEAIGCGCVDRSETLIRVQYYDCVPFNGVVRLPVTGAEREFAGSDRWLSDLAERDFMMTRLGTLKFRGFKPRSLPITPGLGDDDFRPDFEQRGLDLRIGLDVADIVSRGAAERMVWITGDPGLAPAFEHARHRGVQIIVVSFPGQRVPAELLWASDVNRQMDWPAS</sequence>
<evidence type="ECO:0000313" key="2">
    <source>
        <dbReference type="Proteomes" id="UP000239772"/>
    </source>
</evidence>
<name>A0A2T1HLI6_9HYPH</name>
<gene>
    <name evidence="1" type="ORF">SLNSH_23680</name>
</gene>
<protein>
    <submittedName>
        <fullName evidence="1">NYN domain-containing protein</fullName>
    </submittedName>
</protein>
<dbReference type="Gene3D" id="3.40.50.1010">
    <property type="entry name" value="5'-nuclease"/>
    <property type="match status" value="1"/>
</dbReference>
<reference evidence="2" key="1">
    <citation type="submission" date="2018-03" db="EMBL/GenBank/DDBJ databases">
        <authorList>
            <person name="Sun L."/>
            <person name="Liu H."/>
            <person name="Chen W."/>
            <person name="Huang K."/>
            <person name="Liu W."/>
            <person name="Gao X."/>
        </authorList>
    </citation>
    <scope>NUCLEOTIDE SEQUENCE [LARGE SCALE GENOMIC DNA]</scope>
    <source>
        <strain evidence="2">SH9</strain>
    </source>
</reference>
<dbReference type="AlphaFoldDB" id="A0A2T1HLI6"/>